<keyword evidence="2" id="KW-0808">Transferase</keyword>
<dbReference type="PROSITE" id="PS51273">
    <property type="entry name" value="GATASE_TYPE_1"/>
    <property type="match status" value="1"/>
</dbReference>
<feature type="domain" description="Glutamine amidotransferase" evidence="1">
    <location>
        <begin position="44"/>
        <end position="179"/>
    </location>
</feature>
<dbReference type="Pfam" id="PF00117">
    <property type="entry name" value="GATase"/>
    <property type="match status" value="1"/>
</dbReference>
<dbReference type="InterPro" id="IPR029062">
    <property type="entry name" value="Class_I_gatase-like"/>
</dbReference>
<proteinExistence type="predicted"/>
<dbReference type="Gene3D" id="3.40.50.880">
    <property type="match status" value="1"/>
</dbReference>
<gene>
    <name evidence="2" type="ORF">IAG42_32760</name>
</gene>
<sequence>MLVVQNTPGGGPGRIGDWLRGAGLEVEVARPFAGDLLPGALGGRALIVLGGGFMPDDDARAPWLPDTRRLTRRALDAGTPFLGICLGGQLLAQVAGGTVRAAYGRPEHGSTEIRLRPAAGEDPLLHGLGDTVPAIERHVDTITELPDGAVWLASSEACPYQAFRLGRCAWGTQFHPEAEAARIAAWDPAGLTAHGLDPADVLARAEAAEPRAVEVWSEFTRRFARVCRD</sequence>
<keyword evidence="3" id="KW-1185">Reference proteome</keyword>
<keyword evidence="2" id="KW-0315">Glutamine amidotransferase</keyword>
<organism evidence="2 3">
    <name type="scientific">Streptomyces xanthii</name>
    <dbReference type="NCBI Taxonomy" id="2768069"/>
    <lineage>
        <taxon>Bacteria</taxon>
        <taxon>Bacillati</taxon>
        <taxon>Actinomycetota</taxon>
        <taxon>Actinomycetes</taxon>
        <taxon>Kitasatosporales</taxon>
        <taxon>Streptomycetaceae</taxon>
        <taxon>Streptomyces</taxon>
    </lineage>
</organism>
<dbReference type="GO" id="GO:0016740">
    <property type="term" value="F:transferase activity"/>
    <property type="evidence" value="ECO:0007669"/>
    <property type="project" value="UniProtKB-KW"/>
</dbReference>
<dbReference type="GO" id="GO:0005829">
    <property type="term" value="C:cytosol"/>
    <property type="evidence" value="ECO:0007669"/>
    <property type="project" value="TreeGrafter"/>
</dbReference>
<evidence type="ECO:0000313" key="2">
    <source>
        <dbReference type="EMBL" id="QNS09062.1"/>
    </source>
</evidence>
<name>A0A7H1BK07_9ACTN</name>
<dbReference type="PANTHER" id="PTHR42695">
    <property type="entry name" value="GLUTAMINE AMIDOTRANSFERASE YLR126C-RELATED"/>
    <property type="match status" value="1"/>
</dbReference>
<dbReference type="Proteomes" id="UP000516428">
    <property type="component" value="Chromosome"/>
</dbReference>
<dbReference type="PANTHER" id="PTHR42695:SF5">
    <property type="entry name" value="GLUTAMINE AMIDOTRANSFERASE YLR126C-RELATED"/>
    <property type="match status" value="1"/>
</dbReference>
<dbReference type="AlphaFoldDB" id="A0A7H1BK07"/>
<dbReference type="KEGG" id="sxn:IAG42_32760"/>
<protein>
    <submittedName>
        <fullName evidence="2">Type 1 glutamine amidotransferase</fullName>
    </submittedName>
</protein>
<evidence type="ECO:0000313" key="3">
    <source>
        <dbReference type="Proteomes" id="UP000516428"/>
    </source>
</evidence>
<dbReference type="SUPFAM" id="SSF52317">
    <property type="entry name" value="Class I glutamine amidotransferase-like"/>
    <property type="match status" value="1"/>
</dbReference>
<dbReference type="InterPro" id="IPR017926">
    <property type="entry name" value="GATASE"/>
</dbReference>
<evidence type="ECO:0000259" key="1">
    <source>
        <dbReference type="Pfam" id="PF00117"/>
    </source>
</evidence>
<dbReference type="EMBL" id="CP061281">
    <property type="protein sequence ID" value="QNS09062.1"/>
    <property type="molecule type" value="Genomic_DNA"/>
</dbReference>
<dbReference type="CDD" id="cd01741">
    <property type="entry name" value="GATase1_1"/>
    <property type="match status" value="1"/>
</dbReference>
<reference evidence="2 3" key="1">
    <citation type="submission" date="2020-09" db="EMBL/GenBank/DDBJ databases">
        <title>A novel species.</title>
        <authorList>
            <person name="Gao J."/>
        </authorList>
    </citation>
    <scope>NUCLEOTIDE SEQUENCE [LARGE SCALE GENOMIC DNA]</scope>
    <source>
        <strain evidence="2 3">CRXT-Y-14</strain>
    </source>
</reference>
<dbReference type="InterPro" id="IPR044992">
    <property type="entry name" value="ChyE-like"/>
</dbReference>
<accession>A0A7H1BK07</accession>